<reference evidence="1 2" key="1">
    <citation type="submission" date="2024-06" db="EMBL/GenBank/DDBJ databases">
        <title>Genomic Encyclopedia of Type Strains, Phase IV (KMG-IV): sequencing the most valuable type-strain genomes for metagenomic binning, comparative biology and taxonomic classification.</title>
        <authorList>
            <person name="Goeker M."/>
        </authorList>
    </citation>
    <scope>NUCLEOTIDE SEQUENCE [LARGE SCALE GENOMIC DNA]</scope>
    <source>
        <strain evidence="1 2">DSM 28303</strain>
    </source>
</reference>
<organism evidence="1 2">
    <name type="scientific">Streptococcus rupicaprae</name>
    <dbReference type="NCBI Taxonomy" id="759619"/>
    <lineage>
        <taxon>Bacteria</taxon>
        <taxon>Bacillati</taxon>
        <taxon>Bacillota</taxon>
        <taxon>Bacilli</taxon>
        <taxon>Lactobacillales</taxon>
        <taxon>Streptococcaceae</taxon>
        <taxon>Streptococcus</taxon>
    </lineage>
</organism>
<dbReference type="EMBL" id="JBEPLO010000012">
    <property type="protein sequence ID" value="MET3558201.1"/>
    <property type="molecule type" value="Genomic_DNA"/>
</dbReference>
<name>A0ABV2FI33_9STRE</name>
<gene>
    <name evidence="1" type="ORF">ABID29_001321</name>
</gene>
<evidence type="ECO:0000313" key="2">
    <source>
        <dbReference type="Proteomes" id="UP001549122"/>
    </source>
</evidence>
<accession>A0ABV2FI33</accession>
<evidence type="ECO:0000313" key="1">
    <source>
        <dbReference type="EMBL" id="MET3558201.1"/>
    </source>
</evidence>
<sequence length="166" mass="18963">MILLVKELCYEKIFKALLVIVSLFLSIIFASNVSADTHFEEISLNERVIVQKYIQRSDYGFLILNIDEVIISGISNELLYKISPNISEMNTIILEGRGYIGSDNVLRYRNQGVSFRSAGSTRVETYWWGETRVYISANDVKKSLPGLKQGGVRCRRYCHGLLFQVI</sequence>
<protein>
    <submittedName>
        <fullName evidence="1">Uncharacterized protein</fullName>
    </submittedName>
</protein>
<proteinExistence type="predicted"/>
<keyword evidence="2" id="KW-1185">Reference proteome</keyword>
<comment type="caution">
    <text evidence="1">The sequence shown here is derived from an EMBL/GenBank/DDBJ whole genome shotgun (WGS) entry which is preliminary data.</text>
</comment>
<dbReference type="Proteomes" id="UP001549122">
    <property type="component" value="Unassembled WGS sequence"/>
</dbReference>